<organism evidence="1 2">
    <name type="scientific">Gigaspora rosea</name>
    <dbReference type="NCBI Taxonomy" id="44941"/>
    <lineage>
        <taxon>Eukaryota</taxon>
        <taxon>Fungi</taxon>
        <taxon>Fungi incertae sedis</taxon>
        <taxon>Mucoromycota</taxon>
        <taxon>Glomeromycotina</taxon>
        <taxon>Glomeromycetes</taxon>
        <taxon>Diversisporales</taxon>
        <taxon>Gigasporaceae</taxon>
        <taxon>Gigaspora</taxon>
    </lineage>
</organism>
<sequence length="81" mass="9538">MEKTVPETEFEQIMKRYANTVEFDDDLFNDSIESEEEEFDAGYISDTENLDDLLQFKPEDDKSDYDIEDVNNASIADKWKI</sequence>
<dbReference type="EMBL" id="QKWP01000743">
    <property type="protein sequence ID" value="RIB15452.1"/>
    <property type="molecule type" value="Genomic_DNA"/>
</dbReference>
<gene>
    <name evidence="1" type="ORF">C2G38_2247618</name>
</gene>
<protein>
    <submittedName>
        <fullName evidence="1">Uncharacterized protein</fullName>
    </submittedName>
</protein>
<name>A0A397V0D6_9GLOM</name>
<reference evidence="1 2" key="1">
    <citation type="submission" date="2018-06" db="EMBL/GenBank/DDBJ databases">
        <title>Comparative genomics reveals the genomic features of Rhizophagus irregularis, R. cerebriforme, R. diaphanum and Gigaspora rosea, and their symbiotic lifestyle signature.</title>
        <authorList>
            <person name="Morin E."/>
            <person name="San Clemente H."/>
            <person name="Chen E.C.H."/>
            <person name="De La Providencia I."/>
            <person name="Hainaut M."/>
            <person name="Kuo A."/>
            <person name="Kohler A."/>
            <person name="Murat C."/>
            <person name="Tang N."/>
            <person name="Roy S."/>
            <person name="Loubradou J."/>
            <person name="Henrissat B."/>
            <person name="Grigoriev I.V."/>
            <person name="Corradi N."/>
            <person name="Roux C."/>
            <person name="Martin F.M."/>
        </authorList>
    </citation>
    <scope>NUCLEOTIDE SEQUENCE [LARGE SCALE GENOMIC DNA]</scope>
    <source>
        <strain evidence="1 2">DAOM 194757</strain>
    </source>
</reference>
<dbReference type="OrthoDB" id="2443549at2759"/>
<keyword evidence="2" id="KW-1185">Reference proteome</keyword>
<proteinExistence type="predicted"/>
<comment type="caution">
    <text evidence="1">The sequence shown here is derived from an EMBL/GenBank/DDBJ whole genome shotgun (WGS) entry which is preliminary data.</text>
</comment>
<evidence type="ECO:0000313" key="2">
    <source>
        <dbReference type="Proteomes" id="UP000266673"/>
    </source>
</evidence>
<accession>A0A397V0D6</accession>
<evidence type="ECO:0000313" key="1">
    <source>
        <dbReference type="EMBL" id="RIB15452.1"/>
    </source>
</evidence>
<dbReference type="Proteomes" id="UP000266673">
    <property type="component" value="Unassembled WGS sequence"/>
</dbReference>
<dbReference type="AlphaFoldDB" id="A0A397V0D6"/>